<gene>
    <name evidence="2" type="ORF">NCTC11155_00421</name>
</gene>
<dbReference type="AlphaFoldDB" id="A0A380YLE3"/>
<accession>A0A380YLE3</accession>
<evidence type="ECO:0000313" key="3">
    <source>
        <dbReference type="Proteomes" id="UP000254424"/>
    </source>
</evidence>
<dbReference type="Pfam" id="PF16442">
    <property type="entry name" value="DUF5039"/>
    <property type="match status" value="1"/>
</dbReference>
<protein>
    <recommendedName>
        <fullName evidence="4">DUF5039 domain-containing protein</fullName>
    </recommendedName>
</protein>
<name>A0A380YLE3_9BACE</name>
<dbReference type="EMBL" id="UFSX01000001">
    <property type="protein sequence ID" value="SUV28471.1"/>
    <property type="molecule type" value="Genomic_DNA"/>
</dbReference>
<feature type="coiled-coil region" evidence="1">
    <location>
        <begin position="37"/>
        <end position="64"/>
    </location>
</feature>
<sequence length="247" mass="29225">MLSLLTQTSNIMKRNILSAVFTLCCLLPITAQSLSKTDSLQIEIAQLENALANIQTDLQEKTLQYNWEITEKYIEYCKKLYKITNFNQEPRLVQLATTIKPEELEPQRLAYEKTKKEVETLLKSYPEYITLDSLYKRATNTEQKKDRKVALDGFYQRIYNEDKAYRPLLEKRRKTLKEHYIACASYLLNECKRNGEIVPEIYDYKTARILKEANPKLRQLSIEISTLESLQRETIRKYQKLKYNLED</sequence>
<evidence type="ECO:0008006" key="4">
    <source>
        <dbReference type="Google" id="ProtNLM"/>
    </source>
</evidence>
<organism evidence="2 3">
    <name type="scientific">Bacteroides eggerthii</name>
    <dbReference type="NCBI Taxonomy" id="28111"/>
    <lineage>
        <taxon>Bacteria</taxon>
        <taxon>Pseudomonadati</taxon>
        <taxon>Bacteroidota</taxon>
        <taxon>Bacteroidia</taxon>
        <taxon>Bacteroidales</taxon>
        <taxon>Bacteroidaceae</taxon>
        <taxon>Bacteroides</taxon>
    </lineage>
</organism>
<evidence type="ECO:0000313" key="2">
    <source>
        <dbReference type="EMBL" id="SUV28471.1"/>
    </source>
</evidence>
<dbReference type="InterPro" id="IPR032220">
    <property type="entry name" value="DUF5039"/>
</dbReference>
<evidence type="ECO:0000256" key="1">
    <source>
        <dbReference type="SAM" id="Coils"/>
    </source>
</evidence>
<keyword evidence="1" id="KW-0175">Coiled coil</keyword>
<dbReference type="STRING" id="483216.BACEGG_01264"/>
<reference evidence="2 3" key="1">
    <citation type="submission" date="2018-06" db="EMBL/GenBank/DDBJ databases">
        <authorList>
            <consortium name="Pathogen Informatics"/>
            <person name="Doyle S."/>
        </authorList>
    </citation>
    <scope>NUCLEOTIDE SEQUENCE [LARGE SCALE GENOMIC DNA]</scope>
    <source>
        <strain evidence="2 3">NCTC11155</strain>
    </source>
</reference>
<dbReference type="Proteomes" id="UP000254424">
    <property type="component" value="Unassembled WGS sequence"/>
</dbReference>
<proteinExistence type="predicted"/>